<comment type="catalytic activity">
    <reaction evidence="1 8">
        <text>Exonucleolytic cleavage in the 3'- to 5'-direction to yield nucleoside 5'-phosphates.</text>
        <dbReference type="EC" id="3.1.13.1"/>
    </reaction>
</comment>
<proteinExistence type="inferred from homology"/>
<dbReference type="SMART" id="SM00316">
    <property type="entry name" value="S1"/>
    <property type="match status" value="1"/>
</dbReference>
<dbReference type="PANTHER" id="PTHR23355:SF9">
    <property type="entry name" value="DIS3-LIKE EXONUCLEASE 2"/>
    <property type="match status" value="1"/>
</dbReference>
<keyword evidence="7 8" id="KW-0694">RNA-binding</keyword>
<dbReference type="Pfam" id="PF00773">
    <property type="entry name" value="RNB"/>
    <property type="match status" value="1"/>
</dbReference>
<evidence type="ECO:0000256" key="9">
    <source>
        <dbReference type="SAM" id="MobiDB-lite"/>
    </source>
</evidence>
<protein>
    <recommendedName>
        <fullName evidence="8">Ribonuclease R</fullName>
        <shortName evidence="8">RNase R</shortName>
        <ecNumber evidence="8">3.1.13.1</ecNumber>
    </recommendedName>
</protein>
<dbReference type="EMBL" id="JACIBY010000005">
    <property type="protein sequence ID" value="MBB3838890.1"/>
    <property type="molecule type" value="Genomic_DNA"/>
</dbReference>
<feature type="region of interest" description="Disordered" evidence="9">
    <location>
        <begin position="1"/>
        <end position="20"/>
    </location>
</feature>
<evidence type="ECO:0000256" key="5">
    <source>
        <dbReference type="ARBA" id="ARBA00022801"/>
    </source>
</evidence>
<comment type="caution">
    <text evidence="11">The sequence shown here is derived from an EMBL/GenBank/DDBJ whole genome shotgun (WGS) entry which is preliminary data.</text>
</comment>
<dbReference type="GO" id="GO:0003723">
    <property type="term" value="F:RNA binding"/>
    <property type="evidence" value="ECO:0007669"/>
    <property type="project" value="UniProtKB-UniRule"/>
</dbReference>
<evidence type="ECO:0000256" key="2">
    <source>
        <dbReference type="ARBA" id="ARBA00004496"/>
    </source>
</evidence>
<dbReference type="HAMAP" id="MF_01895">
    <property type="entry name" value="RNase_R"/>
    <property type="match status" value="1"/>
</dbReference>
<dbReference type="SUPFAM" id="SSF50249">
    <property type="entry name" value="Nucleic acid-binding proteins"/>
    <property type="match status" value="4"/>
</dbReference>
<dbReference type="InterPro" id="IPR040476">
    <property type="entry name" value="CSD2"/>
</dbReference>
<evidence type="ECO:0000256" key="1">
    <source>
        <dbReference type="ARBA" id="ARBA00001849"/>
    </source>
</evidence>
<evidence type="ECO:0000256" key="8">
    <source>
        <dbReference type="HAMAP-Rule" id="MF_01895"/>
    </source>
</evidence>
<dbReference type="Pfam" id="PF08206">
    <property type="entry name" value="OB_RNB"/>
    <property type="match status" value="1"/>
</dbReference>
<evidence type="ECO:0000259" key="10">
    <source>
        <dbReference type="PROSITE" id="PS50126"/>
    </source>
</evidence>
<dbReference type="InterPro" id="IPR012340">
    <property type="entry name" value="NA-bd_OB-fold"/>
</dbReference>
<dbReference type="InterPro" id="IPR001900">
    <property type="entry name" value="RNase_II/R"/>
</dbReference>
<keyword evidence="6 8" id="KW-0269">Exonuclease</keyword>
<evidence type="ECO:0000313" key="11">
    <source>
        <dbReference type="EMBL" id="MBB3838890.1"/>
    </source>
</evidence>
<keyword evidence="12" id="KW-1185">Reference proteome</keyword>
<accession>A0A7W6EQQ6</accession>
<dbReference type="NCBIfam" id="TIGR02063">
    <property type="entry name" value="RNase_R"/>
    <property type="match status" value="1"/>
</dbReference>
<evidence type="ECO:0000256" key="4">
    <source>
        <dbReference type="ARBA" id="ARBA00022722"/>
    </source>
</evidence>
<evidence type="ECO:0000256" key="6">
    <source>
        <dbReference type="ARBA" id="ARBA00022839"/>
    </source>
</evidence>
<dbReference type="Pfam" id="PF17876">
    <property type="entry name" value="CSD2"/>
    <property type="match status" value="1"/>
</dbReference>
<dbReference type="PROSITE" id="PS01175">
    <property type="entry name" value="RIBONUCLEASE_II"/>
    <property type="match status" value="1"/>
</dbReference>
<reference evidence="11 12" key="1">
    <citation type="submission" date="2020-08" db="EMBL/GenBank/DDBJ databases">
        <title>Genomic Encyclopedia of Type Strains, Phase IV (KMG-IV): sequencing the most valuable type-strain genomes for metagenomic binning, comparative biology and taxonomic classification.</title>
        <authorList>
            <person name="Goeker M."/>
        </authorList>
    </citation>
    <scope>NUCLEOTIDE SEQUENCE [LARGE SCALE GENOMIC DNA]</scope>
    <source>
        <strain evidence="11 12">DSM 17976</strain>
    </source>
</reference>
<dbReference type="CDD" id="cd04471">
    <property type="entry name" value="S1_RNase_R"/>
    <property type="match status" value="1"/>
</dbReference>
<dbReference type="GO" id="GO:0006402">
    <property type="term" value="P:mRNA catabolic process"/>
    <property type="evidence" value="ECO:0007669"/>
    <property type="project" value="TreeGrafter"/>
</dbReference>
<dbReference type="Gene3D" id="2.40.50.140">
    <property type="entry name" value="Nucleic acid-binding proteins"/>
    <property type="match status" value="3"/>
</dbReference>
<gene>
    <name evidence="8" type="primary">rnr</name>
    <name evidence="11" type="ORF">FHS57_002896</name>
</gene>
<sequence length="775" mass="89349">MKKKSQKTRSPKKKQGGRTHRQIVSFLDELKSEIATFFEINTERPFELHELHSHFDADDPKLRLIFNGLLDELVEESKVIRTKEGLYATNENANVFIGKVEHVNKNYAFIVLDTQKSSEQPKLENTDIWVDSDDLRGAIDGDTVRVKLLSDYRSGRRREGRVEEILERGRVELVGEVELWPKYGIVVLDNRRIYDDVYIPEAKLNNAQDGDKVLLKITQYPTRSRRMEGEVLEVLGKAGAHETEMHAILAEFGLPYKFPEDVEAESNAISEVIENDEIKRRRDMRAVTTFTIDPADAKDFDDALSVQLLENGHFEIGVHIADVSHYVRPNTALEREAYARATSVYLVDRTVPMLPEKLSNNLCSLRPNEDKLTFSVVFELNENAKIVNEWFGRTVIHSDKRFTYEEAQEVLEATARGEEEAGPFAKELTLLNQLAYKLRDERFAKGAVNFETTEVKFRLDENGKPLGLYTKIRKDAHKLIEEFMLLANKRVPEYIYRKSKNKEQPNTMVYRIHEEPDMEKLRMFAAFAGRLGYKMKLDDEKVVAKSLNQLMSDLEGKPEQNALEQLAIRTMAKARYSTEDVGHFGLAFRRYSHFTSPIRRYPDMMAHRLLQHYLDGKPSPDRAEYEPACKHSSSREQLAANAERASIKYKQVEFMASMDPERVWDGIITGVTEFGLFVEITETASEGLVRMNDLNDDFYELDKENYRLVGKRTQRFYTFGDTVKVKVKDTNISRRSMDLTLAETTSNVVSALPARGRGRGSVKEKRPRTKEKRRK</sequence>
<dbReference type="Pfam" id="PF00575">
    <property type="entry name" value="S1"/>
    <property type="match status" value="1"/>
</dbReference>
<dbReference type="PROSITE" id="PS50126">
    <property type="entry name" value="S1"/>
    <property type="match status" value="1"/>
</dbReference>
<dbReference type="InterPro" id="IPR022966">
    <property type="entry name" value="RNase_II/R_CS"/>
</dbReference>
<comment type="function">
    <text evidence="8">3'-5' exoribonuclease that releases 5'-nucleoside monophosphates and is involved in maturation of structured RNAs.</text>
</comment>
<evidence type="ECO:0000313" key="12">
    <source>
        <dbReference type="Proteomes" id="UP000541352"/>
    </source>
</evidence>
<name>A0A7W6EQQ6_9BACT</name>
<feature type="region of interest" description="Disordered" evidence="9">
    <location>
        <begin position="752"/>
        <end position="775"/>
    </location>
</feature>
<dbReference type="InterPro" id="IPR003029">
    <property type="entry name" value="S1_domain"/>
</dbReference>
<evidence type="ECO:0000256" key="7">
    <source>
        <dbReference type="ARBA" id="ARBA00022884"/>
    </source>
</evidence>
<dbReference type="PANTHER" id="PTHR23355">
    <property type="entry name" value="RIBONUCLEASE"/>
    <property type="match status" value="1"/>
</dbReference>
<evidence type="ECO:0000256" key="3">
    <source>
        <dbReference type="ARBA" id="ARBA00022490"/>
    </source>
</evidence>
<keyword evidence="5 8" id="KW-0378">Hydrolase</keyword>
<organism evidence="11 12">
    <name type="scientific">Runella defluvii</name>
    <dbReference type="NCBI Taxonomy" id="370973"/>
    <lineage>
        <taxon>Bacteria</taxon>
        <taxon>Pseudomonadati</taxon>
        <taxon>Bacteroidota</taxon>
        <taxon>Cytophagia</taxon>
        <taxon>Cytophagales</taxon>
        <taxon>Spirosomataceae</taxon>
        <taxon>Runella</taxon>
    </lineage>
</organism>
<comment type="subcellular location">
    <subcellularLocation>
        <location evidence="2 8">Cytoplasm</location>
    </subcellularLocation>
</comment>
<dbReference type="SMART" id="SM00955">
    <property type="entry name" value="RNB"/>
    <property type="match status" value="1"/>
</dbReference>
<dbReference type="AlphaFoldDB" id="A0A7W6EQQ6"/>
<comment type="similarity">
    <text evidence="8">Belongs to the RNR ribonuclease family. RNase R subfamily.</text>
</comment>
<dbReference type="EC" id="3.1.13.1" evidence="8"/>
<dbReference type="InterPro" id="IPR013223">
    <property type="entry name" value="RNase_B_OB_dom"/>
</dbReference>
<dbReference type="GO" id="GO:0008859">
    <property type="term" value="F:exoribonuclease II activity"/>
    <property type="evidence" value="ECO:0007669"/>
    <property type="project" value="UniProtKB-UniRule"/>
</dbReference>
<dbReference type="InterPro" id="IPR004476">
    <property type="entry name" value="RNase_II/RNase_R"/>
</dbReference>
<dbReference type="GO" id="GO:0005829">
    <property type="term" value="C:cytosol"/>
    <property type="evidence" value="ECO:0007669"/>
    <property type="project" value="TreeGrafter"/>
</dbReference>
<feature type="compositionally biased region" description="Basic residues" evidence="9">
    <location>
        <begin position="756"/>
        <end position="775"/>
    </location>
</feature>
<dbReference type="InterPro" id="IPR050180">
    <property type="entry name" value="RNR_Ribonuclease"/>
</dbReference>
<keyword evidence="4 8" id="KW-0540">Nuclease</keyword>
<dbReference type="InterPro" id="IPR011805">
    <property type="entry name" value="RNase_R"/>
</dbReference>
<feature type="domain" description="S1 motif" evidence="10">
    <location>
        <begin position="661"/>
        <end position="742"/>
    </location>
</feature>
<dbReference type="NCBIfam" id="TIGR00358">
    <property type="entry name" value="3_prime_RNase"/>
    <property type="match status" value="1"/>
</dbReference>
<dbReference type="Proteomes" id="UP000541352">
    <property type="component" value="Unassembled WGS sequence"/>
</dbReference>
<keyword evidence="3 8" id="KW-0963">Cytoplasm</keyword>